<evidence type="ECO:0000256" key="5">
    <source>
        <dbReference type="ARBA" id="ARBA00022989"/>
    </source>
</evidence>
<gene>
    <name evidence="10" type="ordered locus">Lcho_3741</name>
</gene>
<dbReference type="Pfam" id="PF02163">
    <property type="entry name" value="Peptidase_M50"/>
    <property type="match status" value="1"/>
</dbReference>
<dbReference type="GO" id="GO:0012505">
    <property type="term" value="C:endomembrane system"/>
    <property type="evidence" value="ECO:0007669"/>
    <property type="project" value="UniProtKB-SubCell"/>
</dbReference>
<dbReference type="InterPro" id="IPR001193">
    <property type="entry name" value="MBTPS2"/>
</dbReference>
<dbReference type="GO" id="GO:0031293">
    <property type="term" value="P:membrane protein intracellular domain proteolysis"/>
    <property type="evidence" value="ECO:0007669"/>
    <property type="project" value="TreeGrafter"/>
</dbReference>
<dbReference type="Proteomes" id="UP000001693">
    <property type="component" value="Chromosome"/>
</dbReference>
<sequence length="720" mass="79705">MSTLTAPPGATFMLDAPRPPAAPAPWPALRDDLQLHHGPALPDGQPSWTLHDPVRHRFLRIDWLSHEVLRHWWLRDAALIAEQISQQTTLAVEPEQVKQVLTWAVREELVLPVAPPPAGRSSADNPLGAVATWLLHHYLFFRIPLFNPDRLLQRLLPWVSGLGSRRFGQLTLAALAFGLIGLARHAEQLQAQWLDLLSWRGLALYGLTLTLVKVAHEFGHALVAKHHGLRVPTMGAAFMVMWPVAYTDTSEAWRLADPRARLQIAAAGVRTELTLAAWATLAWVLLPDGGLRTAAFIVATMTWVSTLLINTSPFMRFDGYFLLCDLLDMPNLHERSFALARWQLRRSVLGWQAEAPEALTPGWQRALIAFAWATWAYRLVLYLGIAWMVYHFGFPALGLLLFAVEMGWFIAAPIQRELGLWRQGWPRWRGAVRWIWSLLGLLLIGSLAALPWPVRETAGAVLRPAQELALRMPATATLRALPLQPGQRIAAGTPLLMAEVPMLQRKLDSSAVRIRQLGQQVASASLSGDQQAQWQSLQADLATARGEAAALRQELVRYRPVAPFDALVVEVDPSLRAGMVVGPQQTLMRLASAGPGRVLAYVSESAASRLKAGDRATFGADANPLARWDAHIVNVAPHASATLAEPMLARSHGGPIEAREQSGRWLPLQPLYRVELQLDADPGLSPRHWRGHVVIELPGRSLWERGWTAAAEVLAREVGF</sequence>
<evidence type="ECO:0000256" key="3">
    <source>
        <dbReference type="ARBA" id="ARBA00007931"/>
    </source>
</evidence>
<dbReference type="InterPro" id="IPR008915">
    <property type="entry name" value="Peptidase_M50"/>
</dbReference>
<name>B1Y5U9_LEPCP</name>
<keyword evidence="4 8" id="KW-0812">Transmembrane</keyword>
<proteinExistence type="inferred from homology"/>
<comment type="similarity">
    <text evidence="3">Belongs to the peptidase M50B family.</text>
</comment>
<feature type="domain" description="Peptidase M50" evidence="9">
    <location>
        <begin position="208"/>
        <end position="289"/>
    </location>
</feature>
<keyword evidence="11" id="KW-1185">Reference proteome</keyword>
<feature type="region of interest" description="Disordered" evidence="7">
    <location>
        <begin position="1"/>
        <end position="27"/>
    </location>
</feature>
<dbReference type="STRING" id="395495.Lcho_3741"/>
<evidence type="ECO:0000256" key="7">
    <source>
        <dbReference type="SAM" id="MobiDB-lite"/>
    </source>
</evidence>
<evidence type="ECO:0000259" key="9">
    <source>
        <dbReference type="Pfam" id="PF02163"/>
    </source>
</evidence>
<dbReference type="PANTHER" id="PTHR13325:SF3">
    <property type="entry name" value="MEMBRANE-BOUND TRANSCRIPTION FACTOR SITE-2 PROTEASE"/>
    <property type="match status" value="1"/>
</dbReference>
<reference evidence="10 11" key="1">
    <citation type="submission" date="2008-03" db="EMBL/GenBank/DDBJ databases">
        <title>Complete sequence of Leptothrix cholodnii SP-6.</title>
        <authorList>
            <consortium name="US DOE Joint Genome Institute"/>
            <person name="Copeland A."/>
            <person name="Lucas S."/>
            <person name="Lapidus A."/>
            <person name="Glavina del Rio T."/>
            <person name="Dalin E."/>
            <person name="Tice H."/>
            <person name="Bruce D."/>
            <person name="Goodwin L."/>
            <person name="Pitluck S."/>
            <person name="Chertkov O."/>
            <person name="Brettin T."/>
            <person name="Detter J.C."/>
            <person name="Han C."/>
            <person name="Kuske C.R."/>
            <person name="Schmutz J."/>
            <person name="Larimer F."/>
            <person name="Land M."/>
            <person name="Hauser L."/>
            <person name="Kyrpides N."/>
            <person name="Lykidis A."/>
            <person name="Emerson D."/>
            <person name="Richardson P."/>
        </authorList>
    </citation>
    <scope>NUCLEOTIDE SEQUENCE [LARGE SCALE GENOMIC DNA]</scope>
    <source>
        <strain evidence="11">ATCC 51168 / LMG 8142 / SP-6</strain>
    </source>
</reference>
<keyword evidence="5 8" id="KW-1133">Transmembrane helix</keyword>
<dbReference type="eggNOG" id="COG1994">
    <property type="taxonomic scope" value="Bacteria"/>
</dbReference>
<dbReference type="PANTHER" id="PTHR13325">
    <property type="entry name" value="PROTEASE M50 MEMBRANE-BOUND TRANSCRIPTION FACTOR SITE 2 PROTEASE"/>
    <property type="match status" value="1"/>
</dbReference>
<evidence type="ECO:0000256" key="8">
    <source>
        <dbReference type="SAM" id="Phobius"/>
    </source>
</evidence>
<comment type="subcellular location">
    <subcellularLocation>
        <location evidence="2">Endomembrane system</location>
        <topology evidence="2">Multi-pass membrane protein</topology>
    </subcellularLocation>
</comment>
<dbReference type="GO" id="GO:0005737">
    <property type="term" value="C:cytoplasm"/>
    <property type="evidence" value="ECO:0007669"/>
    <property type="project" value="TreeGrafter"/>
</dbReference>
<dbReference type="Gene3D" id="2.40.30.170">
    <property type="match status" value="1"/>
</dbReference>
<evidence type="ECO:0000256" key="2">
    <source>
        <dbReference type="ARBA" id="ARBA00004127"/>
    </source>
</evidence>
<dbReference type="RefSeq" id="WP_012348742.1">
    <property type="nucleotide sequence ID" value="NC_010524.1"/>
</dbReference>
<evidence type="ECO:0000256" key="4">
    <source>
        <dbReference type="ARBA" id="ARBA00022692"/>
    </source>
</evidence>
<evidence type="ECO:0000313" key="11">
    <source>
        <dbReference type="Proteomes" id="UP000001693"/>
    </source>
</evidence>
<evidence type="ECO:0000256" key="6">
    <source>
        <dbReference type="ARBA" id="ARBA00023136"/>
    </source>
</evidence>
<dbReference type="EMBL" id="CP001013">
    <property type="protein sequence ID" value="ACB35995.1"/>
    <property type="molecule type" value="Genomic_DNA"/>
</dbReference>
<dbReference type="OrthoDB" id="9759690at2"/>
<evidence type="ECO:0000313" key="10">
    <source>
        <dbReference type="EMBL" id="ACB35995.1"/>
    </source>
</evidence>
<dbReference type="KEGG" id="lch:Lcho_3741"/>
<feature type="transmembrane region" description="Helical" evidence="8">
    <location>
        <begin position="396"/>
        <end position="414"/>
    </location>
</feature>
<accession>B1Y5U9</accession>
<dbReference type="eggNOG" id="COG0845">
    <property type="taxonomic scope" value="Bacteria"/>
</dbReference>
<feature type="compositionally biased region" description="Pro residues" evidence="7">
    <location>
        <begin position="17"/>
        <end position="26"/>
    </location>
</feature>
<comment type="cofactor">
    <cofactor evidence="1">
        <name>Zn(2+)</name>
        <dbReference type="ChEBI" id="CHEBI:29105"/>
    </cofactor>
</comment>
<dbReference type="AlphaFoldDB" id="B1Y5U9"/>
<keyword evidence="6 8" id="KW-0472">Membrane</keyword>
<dbReference type="GO" id="GO:0004222">
    <property type="term" value="F:metalloendopeptidase activity"/>
    <property type="evidence" value="ECO:0007669"/>
    <property type="project" value="InterPro"/>
</dbReference>
<organism evidence="10 11">
    <name type="scientific">Leptothrix cholodnii (strain ATCC 51168 / LMG 8142 / SP-6)</name>
    <name type="common">Leptothrix discophora (strain SP-6)</name>
    <dbReference type="NCBI Taxonomy" id="395495"/>
    <lineage>
        <taxon>Bacteria</taxon>
        <taxon>Pseudomonadati</taxon>
        <taxon>Pseudomonadota</taxon>
        <taxon>Betaproteobacteria</taxon>
        <taxon>Burkholderiales</taxon>
        <taxon>Sphaerotilaceae</taxon>
        <taxon>Leptothrix</taxon>
    </lineage>
</organism>
<dbReference type="GO" id="GO:0016020">
    <property type="term" value="C:membrane"/>
    <property type="evidence" value="ECO:0007669"/>
    <property type="project" value="InterPro"/>
</dbReference>
<evidence type="ECO:0000256" key="1">
    <source>
        <dbReference type="ARBA" id="ARBA00001947"/>
    </source>
</evidence>
<dbReference type="HOGENOM" id="CLU_019354_1_0_4"/>
<protein>
    <submittedName>
        <fullName evidence="10">Membrane protein with HlyD domain</fullName>
    </submittedName>
</protein>
<feature type="transmembrane region" description="Helical" evidence="8">
    <location>
        <begin position="434"/>
        <end position="454"/>
    </location>
</feature>